<feature type="compositionally biased region" description="Basic and acidic residues" evidence="1">
    <location>
        <begin position="10"/>
        <end position="20"/>
    </location>
</feature>
<evidence type="ECO:0000313" key="2">
    <source>
        <dbReference type="EMBL" id="KOO24777.1"/>
    </source>
</evidence>
<dbReference type="AlphaFoldDB" id="A0A0M0JEI0"/>
<gene>
    <name evidence="2" type="ORF">Ctob_006310</name>
</gene>
<feature type="compositionally biased region" description="Basic and acidic residues" evidence="1">
    <location>
        <begin position="193"/>
        <end position="210"/>
    </location>
</feature>
<evidence type="ECO:0000313" key="3">
    <source>
        <dbReference type="Proteomes" id="UP000037460"/>
    </source>
</evidence>
<feature type="compositionally biased region" description="Basic and acidic residues" evidence="1">
    <location>
        <begin position="122"/>
        <end position="147"/>
    </location>
</feature>
<dbReference type="Gene3D" id="3.30.1330.60">
    <property type="entry name" value="OmpA-like domain"/>
    <property type="match status" value="1"/>
</dbReference>
<feature type="region of interest" description="Disordered" evidence="1">
    <location>
        <begin position="1"/>
        <end position="82"/>
    </location>
</feature>
<sequence length="863" mass="93361">MRKAVGSDFISREGRGDDRYTAVPPRYSENYRSAANSEPPRYGGGGSCEKEQHATGTPRFAQGHANPPPPPATRLEETPSYFLSRAEAAAALLRRTQVESEARVLPPPHDPEAGWSRHASPHHRDDAIRYYDDRAPRHNNRAPRDVTRSYYDGYGSGGEAPQSRGGPRDGPRSYDEQRERLPRDGYSSGGDAEEAHRPDSARPDRPDRGYFDNAIPARCLTPYTYELDARDDAFDAVRSEGGRSVSASAYGGYAASVASSASRSLAASLAATAYGVSIVPGSNAVSSHALAEGFWTAWRQKQLPPGVPASGQVAVICEVRYDCPPGGSMTTRHDGAKYERYVEQVRAVVETALGPRGVFVCVPADRARAASGSSSYEAHWQTPHGPRLGAFELQACFHSPELGLASELLFSKLLTRKWPNTARLERMLRGFTRTVVLRPYVRSDEGDEIPAHPLPPELRVRNGSAAPSAPLVPTEVVTVGALPFGPRTLTGAPVSAVAETHEASVHEARERIAQFMHAREVVFNGAGEPNLPSVAQAWDVLHTNPQRRAANMDVLQGIARILKEYPQVLCEVHGETGRANSAPMPLAELLRLDPVRDVAKCMGILAHKRAQACLDALVAEGVPQEQLFVTHKGMGGKLGVQFMPSTEAIKDAKADAGILRNKSTEPVKALSFTLTRGCESEVYVTLGDECTDFEPFAVNLHELIFGLADVADGPLDVPVRLTPRAADFELPIEFVRPGSNARIGSGSCKCTLRATGRRAPGCTLPRQPFEVISDPELKGRHTLAWQGYVEGLELVNGGPAGQTVATWPGLHGVPAMSELQRSANAFVLPQMRLAIEPKAIAPDDEYGMDDDQEADLEAFLARG</sequence>
<dbReference type="InterPro" id="IPR036737">
    <property type="entry name" value="OmpA-like_sf"/>
</dbReference>
<proteinExistence type="predicted"/>
<keyword evidence="3" id="KW-1185">Reference proteome</keyword>
<accession>A0A0M0JEI0</accession>
<feature type="region of interest" description="Disordered" evidence="1">
    <location>
        <begin position="98"/>
        <end position="213"/>
    </location>
</feature>
<name>A0A0M0JEI0_9EUKA</name>
<comment type="caution">
    <text evidence="2">The sequence shown here is derived from an EMBL/GenBank/DDBJ whole genome shotgun (WGS) entry which is preliminary data.</text>
</comment>
<protein>
    <submittedName>
        <fullName evidence="2">Uncharacterized protein</fullName>
    </submittedName>
</protein>
<evidence type="ECO:0000256" key="1">
    <source>
        <dbReference type="SAM" id="MobiDB-lite"/>
    </source>
</evidence>
<reference evidence="3" key="1">
    <citation type="journal article" date="2015" name="PLoS Genet.">
        <title>Genome Sequence and Transcriptome Analyses of Chrysochromulina tobin: Metabolic Tools for Enhanced Algal Fitness in the Prominent Order Prymnesiales (Haptophyceae).</title>
        <authorList>
            <person name="Hovde B.T."/>
            <person name="Deodato C.R."/>
            <person name="Hunsperger H.M."/>
            <person name="Ryken S.A."/>
            <person name="Yost W."/>
            <person name="Jha R.K."/>
            <person name="Patterson J."/>
            <person name="Monnat R.J. Jr."/>
            <person name="Barlow S.B."/>
            <person name="Starkenburg S.R."/>
            <person name="Cattolico R.A."/>
        </authorList>
    </citation>
    <scope>NUCLEOTIDE SEQUENCE</scope>
    <source>
        <strain evidence="3">CCMP291</strain>
    </source>
</reference>
<dbReference type="Proteomes" id="UP000037460">
    <property type="component" value="Unassembled WGS sequence"/>
</dbReference>
<dbReference type="EMBL" id="JWZX01003054">
    <property type="protein sequence ID" value="KOO24777.1"/>
    <property type="molecule type" value="Genomic_DNA"/>
</dbReference>
<organism evidence="2 3">
    <name type="scientific">Chrysochromulina tobinii</name>
    <dbReference type="NCBI Taxonomy" id="1460289"/>
    <lineage>
        <taxon>Eukaryota</taxon>
        <taxon>Haptista</taxon>
        <taxon>Haptophyta</taxon>
        <taxon>Prymnesiophyceae</taxon>
        <taxon>Prymnesiales</taxon>
        <taxon>Chrysochromulinaceae</taxon>
        <taxon>Chrysochromulina</taxon>
    </lineage>
</organism>
<feature type="compositionally biased region" description="Basic and acidic residues" evidence="1">
    <location>
        <begin position="166"/>
        <end position="183"/>
    </location>
</feature>